<evidence type="ECO:0000256" key="2">
    <source>
        <dbReference type="ARBA" id="ARBA00022737"/>
    </source>
</evidence>
<feature type="compositionally biased region" description="Low complexity" evidence="3">
    <location>
        <begin position="377"/>
        <end position="386"/>
    </location>
</feature>
<sequence>MSQAGPARKSTLLIPDHPIIVGLRLLRTPGPKSSLSVQVGRALEENPDSTSLIWSDLSKSDIGQVPYGLDAITLSSLNLSAKLSSRYNITRDNDQASAVAFVEAAVSLTQRISQAKRRSCLTRLELVGVRVAQLEPIAAALARPVAEGASGLSPIRTFVVRDIPDICFLTDPGLELGRRLFVDCRLDQLELRACGVKRVPHFARTGRWASLLTAAAEAATEHSATAVHFSPTAVARLSESLTESPIPANWSGLRSLVLDSNRGLGLVGAVRPLLNMRTLVHLSLADTALDCTFTGRRTLDLSGLIALEHLDLSYNALGGVPAGITRSAHFLAGRPLNAAGAGAGVLDRRGGSGRVSPLAGPGDSPIGRSPTLGVLIPSSSSSSSSGPGPGMGGGMDSPPAVGSTPASPVSPDFDYAASDDEDNEDEDPDAEWRRRQDAQRTEPFIRLPNNLRVLVCRGNMLCSRSFYLLFFARGRDPSRAWTAEFLMSLVLSDNRFAGIPGYFGALSKLRFLYLDANLLQGAGLDDVTFPRSSLSASEQALAARAPITLSSGGAPKPGSAGAPPTSFSDVASFSGLRSLELLHLGYNRFITLPTFCVLDDHLPSLQVLVLNNNRLKSIPRHIVAAAKKRLKFLNLDDNPDLPVAEAALGALLAQWSSTTEEGVDPDDESSAATGLIKYDIRNADFTLQSSERFVERLASQAAARAAQEARRRADKEKELLQKKAAKMDFHDIPVGDLPGLGPGGTLLLGDATGNAASQHVPGLVDQLAPSGMDYSQLFPQSVLARHVGWFDNSEDETQVQLTCFVIAQLHPLRMRVPLAEDPHVKYCEHGILRAECAEMDCEVFFGCAHDEGTELLPVHYHDRFPRFEGQAAPAPAADDDDDDLVDDLTYLFREGAAGAGNAKYNGIHPLFWNCGTFCDGDAYILLRTDTPVPDNQVSGANTSKNIGVRHSIFTWIGPEASTDKRLCAAMHAANLRKALLGMGIPVWSDKSFVDGVPTSGVTCVQDEEPGAESADFSGLFSEIIRRPAEMSLLPGLNKASAGSAPGAFIQKVDLFAVVFDGPRARLEPVRPISWDSLRSNGVFLLNTPQEVFMWTGQDVKVNTAAKARILADDFHLRDRNTRVPLTLVTEMPDEQLDCLMVHSNSGALGAEQFMAFSSSSSGRRALLDYFRFANWFFSHSPANRPPKSACQPCGSRCLVSSRNSFGLCLSWLYIENQRAGADYLDPYLATEARLFQVVFQDGKLEVPRMDPPLSRKSLQSAGCFILDTTSAAPVHKLDPGSWEILPDGRVVYPQSVTVAAWVGRRAPAEIRSIALRLAQRVLALHVEQIRRSCASQPALLQRLGLAPGEEEDLALNVVIHGRAVRVTEGSEDTVFAGWFGDWWATQQHTTLASLEVGYRGSSSSGQSKRSGDRLPVDTDVRVLYRGPRRTFVSATDTQTDEMDERAASALLSRMRSSLVSIRCFVRGKSGKFDSLPAGHCNSFFYSGEVYAFLCAYDQKSSALLSSLPSVLEDGASTPTAPAPAPAPAAKSKSVASAPADATEGPDSGDSDASPLAAAEDASVELLQLMRSENDINFGSSPVQAIEEAATAAFATTATALQHAAEGSAPAPSKTQSGRVVESVLYYWEGRDASPMAWMQFSLSLRPRLEAIVKSLYGLSLRVIRVMQQCEPARLMCHLDRELVIFKGTPLPVKDGFLDIARSPSPVRIFQIRLGSSRITSRAIEVTPSPSTPASRLLMSSDCFIVVDLAQRQVFEWHGAATRAVDRRLCSRYSRQLRAHFLLPVGAAVSQAMTPGGKAAATAVPSFRSSDPSVPLIFAEPEGSESPAFRQLMGMGRVSPASVSQRLGLVLSYTFARSGLSVPVVASHLKSFRRALILDGSAGVYLQPPSPTDLHFNASHVEASPRRSPALGSASASITSSPSLSGAAGSAPAPDDGSAPDADNPDALDGPTAASSIRSLLRRVYPRLFQFTITTLSFGPGATSPGGGLGPVPGMAATPPASPAADAPTDASSSSVDLSAAMASGGSHLAFFATEQTDFCRSDLRPDVVALVDPDPLRETFSSCPVYLWIGRTSDAVVAESLAVRATQTYLQHHFAAILPLNPLSVIQKVHDGREPADFRALFHAWD</sequence>
<feature type="compositionally biased region" description="Low complexity" evidence="3">
    <location>
        <begin position="1527"/>
        <end position="1539"/>
    </location>
</feature>
<feature type="compositionally biased region" description="Low complexity" evidence="3">
    <location>
        <begin position="1909"/>
        <end position="1946"/>
    </location>
</feature>
<organism evidence="5">
    <name type="scientific">Fonticula alba</name>
    <name type="common">Slime mold</name>
    <dbReference type="NCBI Taxonomy" id="691883"/>
    <lineage>
        <taxon>Eukaryota</taxon>
        <taxon>Rotosphaerida</taxon>
        <taxon>Fonticulaceae</taxon>
        <taxon>Fonticula</taxon>
    </lineage>
</organism>
<dbReference type="OrthoDB" id="6375767at2759"/>
<accession>A0A058Z6N1</accession>
<dbReference type="PANTHER" id="PTHR11977:SF51">
    <property type="entry name" value="PROTEIN FLIGHTLESS-1 HOMOLOG"/>
    <property type="match status" value="1"/>
</dbReference>
<dbReference type="Proteomes" id="UP000030693">
    <property type="component" value="Unassembled WGS sequence"/>
</dbReference>
<evidence type="ECO:0000313" key="6">
    <source>
        <dbReference type="Proteomes" id="UP000030693"/>
    </source>
</evidence>
<dbReference type="InterPro" id="IPR007122">
    <property type="entry name" value="Villin/Gelsolin"/>
</dbReference>
<dbReference type="SUPFAM" id="SSF52047">
    <property type="entry name" value="RNI-like"/>
    <property type="match status" value="1"/>
</dbReference>
<evidence type="ECO:0000313" key="5">
    <source>
        <dbReference type="EMBL" id="KCV69915.1"/>
    </source>
</evidence>
<dbReference type="GO" id="GO:0005546">
    <property type="term" value="F:phosphatidylinositol-4,5-bisphosphate binding"/>
    <property type="evidence" value="ECO:0007669"/>
    <property type="project" value="TreeGrafter"/>
</dbReference>
<keyword evidence="6" id="KW-1185">Reference proteome</keyword>
<keyword evidence="2" id="KW-0677">Repeat</keyword>
<dbReference type="InterPro" id="IPR032675">
    <property type="entry name" value="LRR_dom_sf"/>
</dbReference>
<dbReference type="EMBL" id="KB932205">
    <property type="protein sequence ID" value="KCV69915.1"/>
    <property type="molecule type" value="Genomic_DNA"/>
</dbReference>
<dbReference type="GO" id="GO:0051015">
    <property type="term" value="F:actin filament binding"/>
    <property type="evidence" value="ECO:0007669"/>
    <property type="project" value="InterPro"/>
</dbReference>
<dbReference type="GO" id="GO:0005634">
    <property type="term" value="C:nucleus"/>
    <property type="evidence" value="ECO:0007669"/>
    <property type="project" value="TreeGrafter"/>
</dbReference>
<protein>
    <recommendedName>
        <fullName evidence="4">Gelsolin-like domain-containing protein</fullName>
    </recommendedName>
</protein>
<proteinExistence type="predicted"/>
<dbReference type="SUPFAM" id="SSF82754">
    <property type="entry name" value="C-terminal, gelsolin-like domain of Sec23/24"/>
    <property type="match status" value="1"/>
</dbReference>
<dbReference type="Gene3D" id="3.80.10.10">
    <property type="entry name" value="Ribonuclease Inhibitor"/>
    <property type="match status" value="2"/>
</dbReference>
<reference evidence="5" key="1">
    <citation type="submission" date="2013-04" db="EMBL/GenBank/DDBJ databases">
        <title>The Genome Sequence of Fonticula alba ATCC 38817.</title>
        <authorList>
            <consortium name="The Broad Institute Genomics Platform"/>
            <person name="Russ C."/>
            <person name="Cuomo C."/>
            <person name="Burger G."/>
            <person name="Gray M.W."/>
            <person name="Holland P.W.H."/>
            <person name="King N."/>
            <person name="Lang F.B.F."/>
            <person name="Roger A.J."/>
            <person name="Ruiz-Trillo I."/>
            <person name="Brown M."/>
            <person name="Walker B."/>
            <person name="Young S."/>
            <person name="Zeng Q."/>
            <person name="Gargeya S."/>
            <person name="Fitzgerald M."/>
            <person name="Haas B."/>
            <person name="Abouelleil A."/>
            <person name="Allen A.W."/>
            <person name="Alvarado L."/>
            <person name="Arachchi H.M."/>
            <person name="Berlin A.M."/>
            <person name="Chapman S.B."/>
            <person name="Gainer-Dewar J."/>
            <person name="Goldberg J."/>
            <person name="Griggs A."/>
            <person name="Gujja S."/>
            <person name="Hansen M."/>
            <person name="Howarth C."/>
            <person name="Imamovic A."/>
            <person name="Ireland A."/>
            <person name="Larimer J."/>
            <person name="McCowan C."/>
            <person name="Murphy C."/>
            <person name="Pearson M."/>
            <person name="Poon T.W."/>
            <person name="Priest M."/>
            <person name="Roberts A."/>
            <person name="Saif S."/>
            <person name="Shea T."/>
            <person name="Sisk P."/>
            <person name="Sykes S."/>
            <person name="Wortman J."/>
            <person name="Nusbaum C."/>
            <person name="Birren B."/>
        </authorList>
    </citation>
    <scope>NUCLEOTIDE SEQUENCE [LARGE SCALE GENOMIC DNA]</scope>
    <source>
        <strain evidence="5">ATCC 38817</strain>
    </source>
</reference>
<evidence type="ECO:0000256" key="3">
    <source>
        <dbReference type="SAM" id="MobiDB-lite"/>
    </source>
</evidence>
<dbReference type="GO" id="GO:0051014">
    <property type="term" value="P:actin filament severing"/>
    <property type="evidence" value="ECO:0007669"/>
    <property type="project" value="TreeGrafter"/>
</dbReference>
<feature type="region of interest" description="Disordered" evidence="3">
    <location>
        <begin position="352"/>
        <end position="437"/>
    </location>
</feature>
<dbReference type="eggNOG" id="KOG0444">
    <property type="taxonomic scope" value="Eukaryota"/>
</dbReference>
<dbReference type="Gene3D" id="3.40.20.10">
    <property type="entry name" value="Severin"/>
    <property type="match status" value="6"/>
</dbReference>
<dbReference type="SUPFAM" id="SSF55753">
    <property type="entry name" value="Actin depolymerizing proteins"/>
    <property type="match status" value="4"/>
</dbReference>
<keyword evidence="1" id="KW-0433">Leucine-rich repeat</keyword>
<dbReference type="InterPro" id="IPR029006">
    <property type="entry name" value="ADF-H/Gelsolin-like_dom_sf"/>
</dbReference>
<gene>
    <name evidence="5" type="ORF">H696_03380</name>
</gene>
<dbReference type="PANTHER" id="PTHR11977">
    <property type="entry name" value="VILLIN"/>
    <property type="match status" value="1"/>
</dbReference>
<evidence type="ECO:0000259" key="4">
    <source>
        <dbReference type="Pfam" id="PF00626"/>
    </source>
</evidence>
<feature type="compositionally biased region" description="Acidic residues" evidence="3">
    <location>
        <begin position="417"/>
        <end position="429"/>
    </location>
</feature>
<dbReference type="GO" id="GO:0005737">
    <property type="term" value="C:cytoplasm"/>
    <property type="evidence" value="ECO:0007669"/>
    <property type="project" value="TreeGrafter"/>
</dbReference>
<feature type="region of interest" description="Disordered" evidence="3">
    <location>
        <begin position="1979"/>
        <end position="2011"/>
    </location>
</feature>
<dbReference type="SMART" id="SM00369">
    <property type="entry name" value="LRR_TYP"/>
    <property type="match status" value="4"/>
</dbReference>
<dbReference type="Pfam" id="PF00626">
    <property type="entry name" value="Gelsolin"/>
    <property type="match status" value="1"/>
</dbReference>
<feature type="domain" description="Gelsolin-like" evidence="4">
    <location>
        <begin position="1066"/>
        <end position="1125"/>
    </location>
</feature>
<dbReference type="GO" id="GO:0008154">
    <property type="term" value="P:actin polymerization or depolymerization"/>
    <property type="evidence" value="ECO:0007669"/>
    <property type="project" value="TreeGrafter"/>
</dbReference>
<dbReference type="InterPro" id="IPR003591">
    <property type="entry name" value="Leu-rich_rpt_typical-subtyp"/>
</dbReference>
<dbReference type="GO" id="GO:0051016">
    <property type="term" value="P:barbed-end actin filament capping"/>
    <property type="evidence" value="ECO:0007669"/>
    <property type="project" value="TreeGrafter"/>
</dbReference>
<name>A0A058Z6N1_FONAL</name>
<evidence type="ECO:0000256" key="1">
    <source>
        <dbReference type="ARBA" id="ARBA00022614"/>
    </source>
</evidence>
<dbReference type="InterPro" id="IPR007123">
    <property type="entry name" value="Gelsolin-like_dom"/>
</dbReference>
<feature type="compositionally biased region" description="Low complexity" evidence="3">
    <location>
        <begin position="1995"/>
        <end position="2011"/>
    </location>
</feature>
<dbReference type="InterPro" id="IPR036180">
    <property type="entry name" value="Gelsolin-like_dom_sf"/>
</dbReference>
<dbReference type="GeneID" id="20528105"/>
<dbReference type="GO" id="GO:0015629">
    <property type="term" value="C:actin cytoskeleton"/>
    <property type="evidence" value="ECO:0007669"/>
    <property type="project" value="TreeGrafter"/>
</dbReference>
<dbReference type="RefSeq" id="XP_009495521.1">
    <property type="nucleotide sequence ID" value="XM_009497246.1"/>
</dbReference>
<dbReference type="STRING" id="691883.A0A058Z6N1"/>
<feature type="region of interest" description="Disordered" evidence="3">
    <location>
        <begin position="1512"/>
        <end position="1554"/>
    </location>
</feature>
<feature type="region of interest" description="Disordered" evidence="3">
    <location>
        <begin position="1895"/>
        <end position="1950"/>
    </location>
</feature>